<keyword evidence="4 7" id="KW-0812">Transmembrane</keyword>
<feature type="transmembrane region" description="Helical" evidence="7">
    <location>
        <begin position="404"/>
        <end position="425"/>
    </location>
</feature>
<feature type="transmembrane region" description="Helical" evidence="7">
    <location>
        <begin position="9"/>
        <end position="27"/>
    </location>
</feature>
<comment type="subcellular location">
    <subcellularLocation>
        <location evidence="1">Cell membrane</location>
        <topology evidence="1">Multi-pass membrane protein</topology>
    </subcellularLocation>
</comment>
<keyword evidence="6 7" id="KW-0472">Membrane</keyword>
<keyword evidence="9" id="KW-1185">Reference proteome</keyword>
<evidence type="ECO:0000313" key="9">
    <source>
        <dbReference type="Proteomes" id="UP000651837"/>
    </source>
</evidence>
<dbReference type="Pfam" id="PF13440">
    <property type="entry name" value="Polysacc_synt_3"/>
    <property type="match status" value="1"/>
</dbReference>
<feature type="transmembrane region" description="Helical" evidence="7">
    <location>
        <begin position="308"/>
        <end position="336"/>
    </location>
</feature>
<feature type="transmembrane region" description="Helical" evidence="7">
    <location>
        <begin position="33"/>
        <end position="57"/>
    </location>
</feature>
<dbReference type="EMBL" id="JACWLN010000012">
    <property type="protein sequence ID" value="MBD1262677.1"/>
    <property type="molecule type" value="Genomic_DNA"/>
</dbReference>
<feature type="transmembrane region" description="Helical" evidence="7">
    <location>
        <begin position="432"/>
        <end position="450"/>
    </location>
</feature>
<feature type="transmembrane region" description="Helical" evidence="7">
    <location>
        <begin position="160"/>
        <end position="181"/>
    </location>
</feature>
<gene>
    <name evidence="8" type="ORF">HZY62_18925</name>
</gene>
<proteinExistence type="inferred from homology"/>
<feature type="transmembrane region" description="Helical" evidence="7">
    <location>
        <begin position="137"/>
        <end position="154"/>
    </location>
</feature>
<evidence type="ECO:0000256" key="4">
    <source>
        <dbReference type="ARBA" id="ARBA00022692"/>
    </source>
</evidence>
<name>A0ABR7W3R7_9FLAO</name>
<evidence type="ECO:0000256" key="7">
    <source>
        <dbReference type="SAM" id="Phobius"/>
    </source>
</evidence>
<comment type="caution">
    <text evidence="8">The sequence shown here is derived from an EMBL/GenBank/DDBJ whole genome shotgun (WGS) entry which is preliminary data.</text>
</comment>
<evidence type="ECO:0000256" key="5">
    <source>
        <dbReference type="ARBA" id="ARBA00022989"/>
    </source>
</evidence>
<feature type="transmembrane region" description="Helical" evidence="7">
    <location>
        <begin position="202"/>
        <end position="223"/>
    </location>
</feature>
<dbReference type="PANTHER" id="PTHR30250:SF10">
    <property type="entry name" value="LIPOPOLYSACCHARIDE BIOSYNTHESIS PROTEIN WZXC"/>
    <property type="match status" value="1"/>
</dbReference>
<sequence>MAWSAIERISVQAVQFILGIILARILSPKEYGIIGILLVFTAISNVFIDSGFTKALIQKQSRTKDDISTVFLFNIFISIVCYIALWLLAPYVENFYELEQLSILLRILALFLIINALFAVPVTLITIDLDFKTLTKLNFVTTIISGGIAVFMAYDGYGVWALVAQILIRSILTAILVWLVLKWRPNWVFSKTSLSNLFSYGSKLLISSLLSVTVNNFYALFIAKLISTKDLGYYTRGTQFTDVVYGILSSVLESVLLPGLSKVQEQREILIHQTRNIIKATAILVIPLFLFLAIMADPLVRVLLTEKWLPAVTILQIFCFARLITIISGINVNLLYVIGRTDLALKQQYSKILIRIIFLIAALKFGIIYIALAELMSTTIHFFINTYYPGKIMGYGAFSQLNDIKLIILAGVLMVVMVYCCIFFIESSLIQLFIAPILALPIYYGLLRLFKIQELSSLILKAKEFFGK</sequence>
<dbReference type="Proteomes" id="UP000651837">
    <property type="component" value="Unassembled WGS sequence"/>
</dbReference>
<dbReference type="PANTHER" id="PTHR30250">
    <property type="entry name" value="PST FAMILY PREDICTED COLANIC ACID TRANSPORTER"/>
    <property type="match status" value="1"/>
</dbReference>
<feature type="transmembrane region" description="Helical" evidence="7">
    <location>
        <begin position="243"/>
        <end position="264"/>
    </location>
</feature>
<evidence type="ECO:0000256" key="2">
    <source>
        <dbReference type="ARBA" id="ARBA00007430"/>
    </source>
</evidence>
<dbReference type="InterPro" id="IPR050833">
    <property type="entry name" value="Poly_Biosynth_Transport"/>
</dbReference>
<comment type="similarity">
    <text evidence="2">Belongs to the polysaccharide synthase family.</text>
</comment>
<feature type="transmembrane region" description="Helical" evidence="7">
    <location>
        <begin position="103"/>
        <end position="125"/>
    </location>
</feature>
<dbReference type="RefSeq" id="WP_170117899.1">
    <property type="nucleotide sequence ID" value="NZ_QGGQ01000013.1"/>
</dbReference>
<reference evidence="8 9" key="1">
    <citation type="submission" date="2020-07" db="EMBL/GenBank/DDBJ databases">
        <title>The draft genome sequence of Maribacter polysiphoniae KCTC 22021.</title>
        <authorList>
            <person name="Mu L."/>
        </authorList>
    </citation>
    <scope>NUCLEOTIDE SEQUENCE [LARGE SCALE GENOMIC DNA]</scope>
    <source>
        <strain evidence="8 9">KCTC 22021</strain>
    </source>
</reference>
<dbReference type="CDD" id="cd13127">
    <property type="entry name" value="MATE_tuaB_like"/>
    <property type="match status" value="1"/>
</dbReference>
<feature type="transmembrane region" description="Helical" evidence="7">
    <location>
        <begin position="69"/>
        <end position="91"/>
    </location>
</feature>
<keyword evidence="5 7" id="KW-1133">Transmembrane helix</keyword>
<evidence type="ECO:0000313" key="8">
    <source>
        <dbReference type="EMBL" id="MBD1262677.1"/>
    </source>
</evidence>
<protein>
    <submittedName>
        <fullName evidence="8">Lipopolysaccharide biosynthesis protein</fullName>
    </submittedName>
</protein>
<organism evidence="8 9">
    <name type="scientific">Maribacter polysiphoniae</name>
    <dbReference type="NCBI Taxonomy" id="429344"/>
    <lineage>
        <taxon>Bacteria</taxon>
        <taxon>Pseudomonadati</taxon>
        <taxon>Bacteroidota</taxon>
        <taxon>Flavobacteriia</taxon>
        <taxon>Flavobacteriales</taxon>
        <taxon>Flavobacteriaceae</taxon>
        <taxon>Maribacter</taxon>
    </lineage>
</organism>
<accession>A0ABR7W3R7</accession>
<evidence type="ECO:0000256" key="1">
    <source>
        <dbReference type="ARBA" id="ARBA00004651"/>
    </source>
</evidence>
<evidence type="ECO:0000256" key="6">
    <source>
        <dbReference type="ARBA" id="ARBA00023136"/>
    </source>
</evidence>
<feature type="transmembrane region" description="Helical" evidence="7">
    <location>
        <begin position="356"/>
        <end position="384"/>
    </location>
</feature>
<keyword evidence="3" id="KW-1003">Cell membrane</keyword>
<evidence type="ECO:0000256" key="3">
    <source>
        <dbReference type="ARBA" id="ARBA00022475"/>
    </source>
</evidence>
<feature type="transmembrane region" description="Helical" evidence="7">
    <location>
        <begin position="276"/>
        <end position="296"/>
    </location>
</feature>